<dbReference type="Proteomes" id="UP001461498">
    <property type="component" value="Unassembled WGS sequence"/>
</dbReference>
<dbReference type="EMBL" id="JAPXFL010000022">
    <property type="protein sequence ID" value="KAK9497037.1"/>
    <property type="molecule type" value="Genomic_DNA"/>
</dbReference>
<reference evidence="2 3" key="1">
    <citation type="submission" date="2022-12" db="EMBL/GenBank/DDBJ databases">
        <title>Chromosome-level genome assembly of true bugs.</title>
        <authorList>
            <person name="Ma L."/>
            <person name="Li H."/>
        </authorList>
    </citation>
    <scope>NUCLEOTIDE SEQUENCE [LARGE SCALE GENOMIC DNA]</scope>
    <source>
        <strain evidence="2">Lab_2022b</strain>
    </source>
</reference>
<name>A0AAW1CKQ5_9HEMI</name>
<protein>
    <submittedName>
        <fullName evidence="2">Uncharacterized protein</fullName>
    </submittedName>
</protein>
<evidence type="ECO:0000313" key="3">
    <source>
        <dbReference type="Proteomes" id="UP001461498"/>
    </source>
</evidence>
<dbReference type="AlphaFoldDB" id="A0AAW1CKQ5"/>
<sequence length="150" mass="17089">MMEAKDVSSSLLKETDESSSDEDDIVAPSELVQIVAPYQEVKCWISSFIEEKRNQINLHNVQDFCVDPELRQNCARVDAVLVKRKGTTSHITVKDIKNYYGPQDQFDKLETPAQTDKISSNKKVYTTDEIEQKIKNLNNFQCQSPSSNIT</sequence>
<gene>
    <name evidence="2" type="ORF">O3M35_012827</name>
</gene>
<evidence type="ECO:0000256" key="1">
    <source>
        <dbReference type="SAM" id="MobiDB-lite"/>
    </source>
</evidence>
<organism evidence="2 3">
    <name type="scientific">Rhynocoris fuscipes</name>
    <dbReference type="NCBI Taxonomy" id="488301"/>
    <lineage>
        <taxon>Eukaryota</taxon>
        <taxon>Metazoa</taxon>
        <taxon>Ecdysozoa</taxon>
        <taxon>Arthropoda</taxon>
        <taxon>Hexapoda</taxon>
        <taxon>Insecta</taxon>
        <taxon>Pterygota</taxon>
        <taxon>Neoptera</taxon>
        <taxon>Paraneoptera</taxon>
        <taxon>Hemiptera</taxon>
        <taxon>Heteroptera</taxon>
        <taxon>Panheteroptera</taxon>
        <taxon>Cimicomorpha</taxon>
        <taxon>Reduviidae</taxon>
        <taxon>Harpactorinae</taxon>
        <taxon>Harpactorini</taxon>
        <taxon>Rhynocoris</taxon>
    </lineage>
</organism>
<proteinExistence type="predicted"/>
<evidence type="ECO:0000313" key="2">
    <source>
        <dbReference type="EMBL" id="KAK9497037.1"/>
    </source>
</evidence>
<keyword evidence="3" id="KW-1185">Reference proteome</keyword>
<accession>A0AAW1CKQ5</accession>
<comment type="caution">
    <text evidence="2">The sequence shown here is derived from an EMBL/GenBank/DDBJ whole genome shotgun (WGS) entry which is preliminary data.</text>
</comment>
<feature type="region of interest" description="Disordered" evidence="1">
    <location>
        <begin position="1"/>
        <end position="24"/>
    </location>
</feature>